<feature type="binding site" evidence="14">
    <location>
        <position position="108"/>
    </location>
    <ligand>
        <name>Ca(2+)</name>
        <dbReference type="ChEBI" id="CHEBI:29108"/>
    </ligand>
</feature>
<evidence type="ECO:0000256" key="11">
    <source>
        <dbReference type="ARBA" id="ARBA00023232"/>
    </source>
</evidence>
<feature type="domain" description="Fumarylacetoacetase-like C-terminal" evidence="16">
    <location>
        <begin position="107"/>
        <end position="376"/>
    </location>
</feature>
<evidence type="ECO:0000256" key="12">
    <source>
        <dbReference type="PIRSR" id="PIRSR605959-1"/>
    </source>
</evidence>
<feature type="binding site" evidence="13">
    <location>
        <position position="110"/>
    </location>
    <ligand>
        <name>substrate</name>
    </ligand>
</feature>
<evidence type="ECO:0000256" key="14">
    <source>
        <dbReference type="PIRSR" id="PIRSR605959-3"/>
    </source>
</evidence>
<reference evidence="18 19" key="1">
    <citation type="submission" date="2020-06" db="EMBL/GenBank/DDBJ databases">
        <authorList>
            <consortium name="Wellcome Sanger Institute Data Sharing"/>
        </authorList>
    </citation>
    <scope>NUCLEOTIDE SEQUENCE [LARGE SCALE GENOMIC DNA]</scope>
</reference>
<dbReference type="GO" id="GO:0046872">
    <property type="term" value="F:metal ion binding"/>
    <property type="evidence" value="ECO:0007669"/>
    <property type="project" value="UniProtKB-UniRule"/>
</dbReference>
<dbReference type="GO" id="GO:0006572">
    <property type="term" value="P:L-tyrosine catabolic process"/>
    <property type="evidence" value="ECO:0007669"/>
    <property type="project" value="UniProtKB-UniRule"/>
</dbReference>
<dbReference type="EC" id="3.7.1.2" evidence="4 15"/>
<evidence type="ECO:0000256" key="10">
    <source>
        <dbReference type="ARBA" id="ARBA00022878"/>
    </source>
</evidence>
<dbReference type="Ensembl" id="ENSDCDT00010065655.1">
    <property type="protein sequence ID" value="ENSDCDP00010055060.1"/>
    <property type="gene ID" value="ENSDCDG00010031564.1"/>
</dbReference>
<evidence type="ECO:0000256" key="1">
    <source>
        <dbReference type="ARBA" id="ARBA00000353"/>
    </source>
</evidence>
<feature type="domain" description="Fumarylacetoacetase N-terminal" evidence="17">
    <location>
        <begin position="15"/>
        <end position="104"/>
    </location>
</feature>
<feature type="active site" description="Proton acceptor" evidence="12">
    <location>
        <position position="115"/>
    </location>
</feature>
<dbReference type="GeneTree" id="ENSGT00390000008646"/>
<dbReference type="Pfam" id="PF01557">
    <property type="entry name" value="FAA_hydrolase"/>
    <property type="match status" value="1"/>
</dbReference>
<dbReference type="Pfam" id="PF09298">
    <property type="entry name" value="FAA_hydrolase_N"/>
    <property type="match status" value="1"/>
</dbReference>
<dbReference type="Proteomes" id="UP000694580">
    <property type="component" value="Chromosome 16"/>
</dbReference>
<dbReference type="NCBIfam" id="TIGR01266">
    <property type="entry name" value="fum_ac_acetase"/>
    <property type="match status" value="1"/>
</dbReference>
<sequence>MSFVKIEEDSDFSMHNLPFGVFSTRDNPRPRIGVAIGDQILDLGVIKHLFTGPVLSAHQDVFGQPTLNALMGLGHEAWKEARGVLKKLLSANESTLRDDVTLRRDYTDFYSSRDHATNVGIMFRGKENALMPNWLRLPVGYHGRASSIVVSGTPIRRPMGQMRPDPEKPPVFGPSKQMDIELEMAFFVGAGNKLGEPIPIEKAHEHIFGMVLMNDWSARDIQAWEYVPLGPFLGKNFGTTISPWVVPMEALLPFVQPNPVQDPKPLPYLSHDDPYTFNINLFVSVKGDAMKEAATICKSNFKYMYWTMKQQLAHQTVNGCNVRPGDLLASGTISGPDPESFGSMLELSWRGSKSIDLGEGGSRTFLKDGDEVTLTGYCQGHGYRVGFGPCHGKIIPALQQ</sequence>
<feature type="binding site" evidence="14">
    <location>
        <position position="235"/>
    </location>
    <ligand>
        <name>Mg(2+)</name>
        <dbReference type="ChEBI" id="CHEBI:18420"/>
    </ligand>
</feature>
<keyword evidence="7 15" id="KW-0378">Hydrolase</keyword>
<feature type="binding site" evidence="14">
    <location>
        <position position="239"/>
    </location>
    <ligand>
        <name>Mg(2+)</name>
        <dbReference type="ChEBI" id="CHEBI:18420"/>
    </ligand>
</feature>
<keyword evidence="9 14" id="KW-0460">Magnesium</keyword>
<feature type="binding site" evidence="13">
    <location>
        <position position="222"/>
    </location>
    <ligand>
        <name>substrate</name>
    </ligand>
</feature>
<reference evidence="18" key="3">
    <citation type="submission" date="2025-09" db="UniProtKB">
        <authorList>
            <consortium name="Ensembl"/>
        </authorList>
    </citation>
    <scope>IDENTIFICATION</scope>
</reference>
<keyword evidence="19" id="KW-1185">Reference proteome</keyword>
<gene>
    <name evidence="18" type="primary">FAH</name>
</gene>
<dbReference type="Gene3D" id="3.90.850.10">
    <property type="entry name" value="Fumarylacetoacetase-like, C-terminal domain"/>
    <property type="match status" value="1"/>
</dbReference>
<dbReference type="FunFam" id="2.30.30.230:FF:000001">
    <property type="entry name" value="Fumarylacetoacetase"/>
    <property type="match status" value="1"/>
</dbReference>
<dbReference type="InterPro" id="IPR015377">
    <property type="entry name" value="Fumarylacetoacetase_N"/>
</dbReference>
<evidence type="ECO:0000256" key="5">
    <source>
        <dbReference type="ARBA" id="ARBA00014741"/>
    </source>
</evidence>
<feature type="binding site" evidence="13">
    <location>
        <position position="226"/>
    </location>
    <ligand>
        <name>substrate</name>
    </ligand>
</feature>
<reference evidence="18" key="2">
    <citation type="submission" date="2025-08" db="UniProtKB">
        <authorList>
            <consortium name="Ensembl"/>
        </authorList>
    </citation>
    <scope>IDENTIFICATION</scope>
</reference>
<feature type="binding site" evidence="13">
    <location>
        <position position="332"/>
    </location>
    <ligand>
        <name>substrate</name>
    </ligand>
</feature>
<dbReference type="InterPro" id="IPR036663">
    <property type="entry name" value="Fumarylacetoacetase_C_sf"/>
</dbReference>
<dbReference type="FunFam" id="3.90.850.10:FF:000004">
    <property type="entry name" value="Fumarylacetoacetase"/>
    <property type="match status" value="1"/>
</dbReference>
<evidence type="ECO:0000256" key="9">
    <source>
        <dbReference type="ARBA" id="ARBA00022842"/>
    </source>
</evidence>
<dbReference type="GO" id="GO:0006559">
    <property type="term" value="P:L-phenylalanine catabolic process"/>
    <property type="evidence" value="ECO:0007669"/>
    <property type="project" value="UniProtKB-UniRule"/>
</dbReference>
<evidence type="ECO:0000256" key="13">
    <source>
        <dbReference type="PIRSR" id="PIRSR605959-2"/>
    </source>
</evidence>
<dbReference type="PANTHER" id="PTHR43069:SF2">
    <property type="entry name" value="FUMARYLACETOACETASE"/>
    <property type="match status" value="1"/>
</dbReference>
<comment type="cofactor">
    <cofactor evidence="15">
        <name>Mg(2+)</name>
        <dbReference type="ChEBI" id="CHEBI:18420"/>
    </cofactor>
    <cofactor evidence="15">
        <name>Ca(2+)</name>
        <dbReference type="ChEBI" id="CHEBI:29108"/>
    </cofactor>
</comment>
<comment type="similarity">
    <text evidence="3 15">Belongs to the FAH family.</text>
</comment>
<dbReference type="InterPro" id="IPR005959">
    <property type="entry name" value="Fumarylacetoacetase"/>
</dbReference>
<evidence type="ECO:0000313" key="19">
    <source>
        <dbReference type="Proteomes" id="UP000694580"/>
    </source>
</evidence>
<organism evidence="18 19">
    <name type="scientific">Denticeps clupeoides</name>
    <name type="common">denticle herring</name>
    <dbReference type="NCBI Taxonomy" id="299321"/>
    <lineage>
        <taxon>Eukaryota</taxon>
        <taxon>Metazoa</taxon>
        <taxon>Chordata</taxon>
        <taxon>Craniata</taxon>
        <taxon>Vertebrata</taxon>
        <taxon>Euteleostomi</taxon>
        <taxon>Actinopterygii</taxon>
        <taxon>Neopterygii</taxon>
        <taxon>Teleostei</taxon>
        <taxon>Clupei</taxon>
        <taxon>Clupeiformes</taxon>
        <taxon>Denticipitoidei</taxon>
        <taxon>Denticipitidae</taxon>
        <taxon>Denticeps</taxon>
    </lineage>
</organism>
<keyword evidence="6 14" id="KW-0479">Metal-binding</keyword>
<dbReference type="GO" id="GO:1902000">
    <property type="term" value="P:homogentisate catabolic process"/>
    <property type="evidence" value="ECO:0007669"/>
    <property type="project" value="TreeGrafter"/>
</dbReference>
<accession>A0AAY4EBQ9</accession>
<dbReference type="InterPro" id="IPR011234">
    <property type="entry name" value="Fumarylacetoacetase-like_C"/>
</dbReference>
<evidence type="ECO:0000256" key="15">
    <source>
        <dbReference type="RuleBase" id="RU366008"/>
    </source>
</evidence>
<evidence type="ECO:0000256" key="4">
    <source>
        <dbReference type="ARBA" id="ARBA00012094"/>
    </source>
</evidence>
<keyword evidence="8 14" id="KW-0106">Calcium</keyword>
<evidence type="ECO:0000256" key="3">
    <source>
        <dbReference type="ARBA" id="ARBA00010211"/>
    </source>
</evidence>
<dbReference type="SUPFAM" id="SSF56529">
    <property type="entry name" value="FAH"/>
    <property type="match status" value="1"/>
</dbReference>
<protein>
    <recommendedName>
        <fullName evidence="5 15">Fumarylacetoacetase</fullName>
        <ecNumber evidence="4 15">3.7.1.2</ecNumber>
    </recommendedName>
    <alternativeName>
        <fullName evidence="15">Fumarylacetoacetate hydrolase</fullName>
    </alternativeName>
</protein>
<evidence type="ECO:0000313" key="18">
    <source>
        <dbReference type="Ensembl" id="ENSDCDP00010055060.1"/>
    </source>
</evidence>
<evidence type="ECO:0000259" key="17">
    <source>
        <dbReference type="Pfam" id="PF09298"/>
    </source>
</evidence>
<evidence type="ECO:0000256" key="8">
    <source>
        <dbReference type="ARBA" id="ARBA00022837"/>
    </source>
</evidence>
<evidence type="ECO:0000256" key="6">
    <source>
        <dbReference type="ARBA" id="ARBA00022723"/>
    </source>
</evidence>
<dbReference type="GO" id="GO:0004334">
    <property type="term" value="F:fumarylacetoacetase activity"/>
    <property type="evidence" value="ECO:0007669"/>
    <property type="project" value="UniProtKB-UniRule"/>
</dbReference>
<dbReference type="Gene3D" id="2.30.30.230">
    <property type="entry name" value="Fumarylacetoacetase, N-terminal domain"/>
    <property type="match status" value="1"/>
</dbReference>
<comment type="pathway">
    <text evidence="2 15">Amino-acid degradation; L-phenylalanine degradation; acetoacetate and fumarate from L-phenylalanine: step 6/6.</text>
</comment>
<feature type="binding site" evidence="14">
    <location>
        <position position="181"/>
    </location>
    <ligand>
        <name>Ca(2+)</name>
        <dbReference type="ChEBI" id="CHEBI:29108"/>
    </ligand>
</feature>
<keyword evidence="11 15" id="KW-0585">Phenylalanine catabolism</keyword>
<name>A0AAY4EBQ9_9TELE</name>
<feature type="binding site" evidence="14">
    <location>
        <position position="183"/>
    </location>
    <ligand>
        <name>Ca(2+)</name>
        <dbReference type="ChEBI" id="CHEBI:29108"/>
    </ligand>
</feature>
<feature type="binding site" evidence="14">
    <location>
        <position position="215"/>
    </location>
    <ligand>
        <name>Mg(2+)</name>
        <dbReference type="ChEBI" id="CHEBI:18420"/>
    </ligand>
</feature>
<dbReference type="InterPro" id="IPR036462">
    <property type="entry name" value="Fumarylacetoacetase_N_sf"/>
</dbReference>
<feature type="binding site" evidence="13">
    <location>
        <position position="124"/>
    </location>
    <ligand>
        <name>substrate</name>
    </ligand>
</feature>
<feature type="binding site" evidence="14">
    <location>
        <position position="215"/>
    </location>
    <ligand>
        <name>Ca(2+)</name>
        <dbReference type="ChEBI" id="CHEBI:29108"/>
    </ligand>
</feature>
<evidence type="ECO:0000256" key="7">
    <source>
        <dbReference type="ARBA" id="ARBA00022801"/>
    </source>
</evidence>
<proteinExistence type="inferred from homology"/>
<evidence type="ECO:0000256" key="2">
    <source>
        <dbReference type="ARBA" id="ARBA00004782"/>
    </source>
</evidence>
<dbReference type="PANTHER" id="PTHR43069">
    <property type="entry name" value="FUMARYLACETOACETASE"/>
    <property type="match status" value="1"/>
</dbReference>
<dbReference type="AlphaFoldDB" id="A0AAY4EBQ9"/>
<evidence type="ECO:0000259" key="16">
    <source>
        <dbReference type="Pfam" id="PF01557"/>
    </source>
</evidence>
<keyword evidence="10 15" id="KW-0828">Tyrosine catabolism</keyword>
<comment type="catalytic activity">
    <reaction evidence="1 15">
        <text>4-fumarylacetoacetate + H2O = acetoacetate + fumarate + H(+)</text>
        <dbReference type="Rhea" id="RHEA:10244"/>
        <dbReference type="ChEBI" id="CHEBI:13705"/>
        <dbReference type="ChEBI" id="CHEBI:15377"/>
        <dbReference type="ChEBI" id="CHEBI:15378"/>
        <dbReference type="ChEBI" id="CHEBI:18034"/>
        <dbReference type="ChEBI" id="CHEBI:29806"/>
        <dbReference type="EC" id="3.7.1.2"/>
    </reaction>
</comment>
<dbReference type="SUPFAM" id="SSF63433">
    <property type="entry name" value="Fumarylacetoacetate hydrolase, FAH, N-terminal domain"/>
    <property type="match status" value="1"/>
</dbReference>